<dbReference type="NCBIfam" id="TIGR00556">
    <property type="entry name" value="pantethn_trn"/>
    <property type="match status" value="1"/>
</dbReference>
<keyword evidence="5 8" id="KW-0460">Magnesium</keyword>
<dbReference type="GO" id="GO:0008897">
    <property type="term" value="F:holo-[acyl-carrier-protein] synthase activity"/>
    <property type="evidence" value="ECO:0007669"/>
    <property type="project" value="UniProtKB-UniRule"/>
</dbReference>
<dbReference type="InterPro" id="IPR002582">
    <property type="entry name" value="ACPS"/>
</dbReference>
<organism evidence="10 11">
    <name type="scientific">Clostridium cavendishii DSM 21758</name>
    <dbReference type="NCBI Taxonomy" id="1121302"/>
    <lineage>
        <taxon>Bacteria</taxon>
        <taxon>Bacillati</taxon>
        <taxon>Bacillota</taxon>
        <taxon>Clostridia</taxon>
        <taxon>Eubacteriales</taxon>
        <taxon>Clostridiaceae</taxon>
        <taxon>Clostridium</taxon>
    </lineage>
</organism>
<dbReference type="InterPro" id="IPR004568">
    <property type="entry name" value="Ppantetheine-prot_Trfase_dom"/>
</dbReference>
<accession>A0A1M6TTQ5</accession>
<dbReference type="AlphaFoldDB" id="A0A1M6TTQ5"/>
<protein>
    <recommendedName>
        <fullName evidence="8">Holo-[acyl-carrier-protein] synthase</fullName>
        <shortName evidence="8">Holo-ACP synthase</shortName>
        <ecNumber evidence="8">2.7.8.7</ecNumber>
    </recommendedName>
    <alternativeName>
        <fullName evidence="8">4'-phosphopantetheinyl transferase AcpS</fullName>
    </alternativeName>
</protein>
<dbReference type="GO" id="GO:0005737">
    <property type="term" value="C:cytoplasm"/>
    <property type="evidence" value="ECO:0007669"/>
    <property type="project" value="UniProtKB-SubCell"/>
</dbReference>
<evidence type="ECO:0000313" key="11">
    <source>
        <dbReference type="Proteomes" id="UP000184310"/>
    </source>
</evidence>
<evidence type="ECO:0000256" key="1">
    <source>
        <dbReference type="ARBA" id="ARBA00022516"/>
    </source>
</evidence>
<evidence type="ECO:0000259" key="9">
    <source>
        <dbReference type="Pfam" id="PF01648"/>
    </source>
</evidence>
<evidence type="ECO:0000256" key="4">
    <source>
        <dbReference type="ARBA" id="ARBA00022832"/>
    </source>
</evidence>
<dbReference type="Pfam" id="PF01648">
    <property type="entry name" value="ACPS"/>
    <property type="match status" value="1"/>
</dbReference>
<keyword evidence="7 8" id="KW-0275">Fatty acid biosynthesis</keyword>
<dbReference type="GO" id="GO:0000287">
    <property type="term" value="F:magnesium ion binding"/>
    <property type="evidence" value="ECO:0007669"/>
    <property type="project" value="UniProtKB-UniRule"/>
</dbReference>
<dbReference type="SUPFAM" id="SSF56214">
    <property type="entry name" value="4'-phosphopantetheinyl transferase"/>
    <property type="match status" value="1"/>
</dbReference>
<keyword evidence="6 8" id="KW-0443">Lipid metabolism</keyword>
<dbReference type="Gene3D" id="3.90.470.20">
    <property type="entry name" value="4'-phosphopantetheinyl transferase domain"/>
    <property type="match status" value="1"/>
</dbReference>
<dbReference type="OrthoDB" id="517356at2"/>
<keyword evidence="3 8" id="KW-0479">Metal-binding</keyword>
<dbReference type="GO" id="GO:0006633">
    <property type="term" value="P:fatty acid biosynthetic process"/>
    <property type="evidence" value="ECO:0007669"/>
    <property type="project" value="UniProtKB-UniRule"/>
</dbReference>
<gene>
    <name evidence="8" type="primary">acpS</name>
    <name evidence="10" type="ORF">SAMN02745163_04111</name>
</gene>
<proteinExistence type="inferred from homology"/>
<comment type="cofactor">
    <cofactor evidence="8">
        <name>Mg(2+)</name>
        <dbReference type="ChEBI" id="CHEBI:18420"/>
    </cofactor>
</comment>
<reference evidence="10 11" key="1">
    <citation type="submission" date="2016-11" db="EMBL/GenBank/DDBJ databases">
        <authorList>
            <person name="Jaros S."/>
            <person name="Januszkiewicz K."/>
            <person name="Wedrychowicz H."/>
        </authorList>
    </citation>
    <scope>NUCLEOTIDE SEQUENCE [LARGE SCALE GENOMIC DNA]</scope>
    <source>
        <strain evidence="10 11">DSM 21758</strain>
    </source>
</reference>
<evidence type="ECO:0000256" key="5">
    <source>
        <dbReference type="ARBA" id="ARBA00022842"/>
    </source>
</evidence>
<keyword evidence="1 8" id="KW-0444">Lipid biosynthesis</keyword>
<dbReference type="NCBIfam" id="TIGR00516">
    <property type="entry name" value="acpS"/>
    <property type="match status" value="1"/>
</dbReference>
<feature type="domain" description="4'-phosphopantetheinyl transferase" evidence="9">
    <location>
        <begin position="4"/>
        <end position="95"/>
    </location>
</feature>
<dbReference type="STRING" id="1121302.SAMN02745163_04111"/>
<keyword evidence="2 8" id="KW-0808">Transferase</keyword>
<keyword evidence="11" id="KW-1185">Reference proteome</keyword>
<evidence type="ECO:0000256" key="3">
    <source>
        <dbReference type="ARBA" id="ARBA00022723"/>
    </source>
</evidence>
<dbReference type="Proteomes" id="UP000184310">
    <property type="component" value="Unassembled WGS sequence"/>
</dbReference>
<keyword evidence="4 8" id="KW-0276">Fatty acid metabolism</keyword>
<sequence length="122" mass="13547">MIIGVGTDIIEIDRIEKAIKNEKFLQKYFTENEVEYFKSRNLRAQTIAGNFAGKEAISKALGTGLRGFSLKEIEILRDELGKPIVFLYGGAKQIFDGNSSINIQVSIAHNNTVATAYCIIEC</sequence>
<comment type="catalytic activity">
    <reaction evidence="8">
        <text>apo-[ACP] + CoA = holo-[ACP] + adenosine 3',5'-bisphosphate + H(+)</text>
        <dbReference type="Rhea" id="RHEA:12068"/>
        <dbReference type="Rhea" id="RHEA-COMP:9685"/>
        <dbReference type="Rhea" id="RHEA-COMP:9690"/>
        <dbReference type="ChEBI" id="CHEBI:15378"/>
        <dbReference type="ChEBI" id="CHEBI:29999"/>
        <dbReference type="ChEBI" id="CHEBI:57287"/>
        <dbReference type="ChEBI" id="CHEBI:58343"/>
        <dbReference type="ChEBI" id="CHEBI:64479"/>
        <dbReference type="EC" id="2.7.8.7"/>
    </reaction>
</comment>
<dbReference type="EMBL" id="FQZB01000021">
    <property type="protein sequence ID" value="SHK60304.1"/>
    <property type="molecule type" value="Genomic_DNA"/>
</dbReference>
<evidence type="ECO:0000256" key="7">
    <source>
        <dbReference type="ARBA" id="ARBA00023160"/>
    </source>
</evidence>
<evidence type="ECO:0000256" key="8">
    <source>
        <dbReference type="HAMAP-Rule" id="MF_00101"/>
    </source>
</evidence>
<name>A0A1M6TTQ5_9CLOT</name>
<dbReference type="EC" id="2.7.8.7" evidence="8"/>
<feature type="binding site" evidence="8">
    <location>
        <position position="8"/>
    </location>
    <ligand>
        <name>Mg(2+)</name>
        <dbReference type="ChEBI" id="CHEBI:18420"/>
    </ligand>
</feature>
<feature type="binding site" evidence="8">
    <location>
        <position position="55"/>
    </location>
    <ligand>
        <name>Mg(2+)</name>
        <dbReference type="ChEBI" id="CHEBI:18420"/>
    </ligand>
</feature>
<comment type="function">
    <text evidence="8">Transfers the 4'-phosphopantetheine moiety from coenzyme A to a Ser of acyl-carrier-protein.</text>
</comment>
<keyword evidence="8" id="KW-0963">Cytoplasm</keyword>
<dbReference type="InterPro" id="IPR037143">
    <property type="entry name" value="4-PPantetheinyl_Trfase_dom_sf"/>
</dbReference>
<evidence type="ECO:0000256" key="6">
    <source>
        <dbReference type="ARBA" id="ARBA00023098"/>
    </source>
</evidence>
<comment type="similarity">
    <text evidence="8">Belongs to the P-Pant transferase superfamily. AcpS family.</text>
</comment>
<comment type="subcellular location">
    <subcellularLocation>
        <location evidence="8">Cytoplasm</location>
    </subcellularLocation>
</comment>
<evidence type="ECO:0000313" key="10">
    <source>
        <dbReference type="EMBL" id="SHK60304.1"/>
    </source>
</evidence>
<dbReference type="HAMAP" id="MF_00101">
    <property type="entry name" value="AcpS"/>
    <property type="match status" value="1"/>
</dbReference>
<dbReference type="RefSeq" id="WP_072992728.1">
    <property type="nucleotide sequence ID" value="NZ_FQZB01000021.1"/>
</dbReference>
<evidence type="ECO:0000256" key="2">
    <source>
        <dbReference type="ARBA" id="ARBA00022679"/>
    </source>
</evidence>
<dbReference type="InterPro" id="IPR008278">
    <property type="entry name" value="4-PPantetheinyl_Trfase_dom"/>
</dbReference>